<dbReference type="PANTHER" id="PTHR43155">
    <property type="entry name" value="CYCLIC DI-GMP PHOSPHODIESTERASE PA4108-RELATED"/>
    <property type="match status" value="1"/>
</dbReference>
<dbReference type="PROSITE" id="PS51832">
    <property type="entry name" value="HD_GYP"/>
    <property type="match status" value="1"/>
</dbReference>
<feature type="domain" description="HD-GYP" evidence="2">
    <location>
        <begin position="139"/>
        <end position="339"/>
    </location>
</feature>
<organism evidence="3 4">
    <name type="scientific">Paenibacillus melissococcoides</name>
    <dbReference type="NCBI Taxonomy" id="2912268"/>
    <lineage>
        <taxon>Bacteria</taxon>
        <taxon>Bacillati</taxon>
        <taxon>Bacillota</taxon>
        <taxon>Bacilli</taxon>
        <taxon>Bacillales</taxon>
        <taxon>Paenibacillaceae</taxon>
        <taxon>Paenibacillus</taxon>
    </lineage>
</organism>
<protein>
    <submittedName>
        <fullName evidence="3">HD-GYP domain-containing protein</fullName>
    </submittedName>
</protein>
<dbReference type="PANTHER" id="PTHR43155:SF2">
    <property type="entry name" value="CYCLIC DI-GMP PHOSPHODIESTERASE PA4108"/>
    <property type="match status" value="1"/>
</dbReference>
<evidence type="ECO:0000313" key="3">
    <source>
        <dbReference type="EMBL" id="CAH8247680.1"/>
    </source>
</evidence>
<dbReference type="Pfam" id="PF13487">
    <property type="entry name" value="HD_5"/>
    <property type="match status" value="1"/>
</dbReference>
<dbReference type="InterPro" id="IPR037522">
    <property type="entry name" value="HD_GYP_dom"/>
</dbReference>
<name>A0ABM9G709_9BACL</name>
<dbReference type="Gene3D" id="1.10.3210.10">
    <property type="entry name" value="Hypothetical protein af1432"/>
    <property type="match status" value="1"/>
</dbReference>
<dbReference type="InterPro" id="IPR003607">
    <property type="entry name" value="HD/PDEase_dom"/>
</dbReference>
<comment type="caution">
    <text evidence="3">The sequence shown here is derived from an EMBL/GenBank/DDBJ whole genome shotgun (WGS) entry which is preliminary data.</text>
</comment>
<sequence length="382" mass="42397">MDRWCLIPVSQAKPGDRLGQDVRTMLGGVLMYKGRTLSVQDMEVLKAFMVKTVAVEGEAEAEIAEGETGNAAAVPGKGRSEDAPAEDRVGSGAAANAKPAGFVELWMQMGQLLKNVFRTASMTKLPILELRQQMEWLLAHADHYSPFFLHPDIKELVAAEEADYLYHKSIAVALTSHLLGQWSGQPVKEGMHIALAGLLHDIGKTRVDEDIVHKQGALTDSERAEMNRHAHYAYEILRHTPGLNEGVKLGVLQHHERMDGSGYPLGVSGEKIHPYAKIVAVADMFHAMTLNRGYKRAASPYLVLEQLKEESFGKLDPQLVSTFIQKVTHFQQGSAVQLNDGRVGRIVFTEERHPTRPWVSIDGQIVHLSEQRHLWIEKVLNG</sequence>
<evidence type="ECO:0000259" key="2">
    <source>
        <dbReference type="PROSITE" id="PS51832"/>
    </source>
</evidence>
<dbReference type="RefSeq" id="WP_213429953.1">
    <property type="nucleotide sequence ID" value="NZ_AP031286.1"/>
</dbReference>
<accession>A0ABM9G709</accession>
<evidence type="ECO:0000313" key="4">
    <source>
        <dbReference type="Proteomes" id="UP001154322"/>
    </source>
</evidence>
<dbReference type="SUPFAM" id="SSF109604">
    <property type="entry name" value="HD-domain/PDEase-like"/>
    <property type="match status" value="1"/>
</dbReference>
<reference evidence="3" key="1">
    <citation type="submission" date="2022-06" db="EMBL/GenBank/DDBJ databases">
        <authorList>
            <person name="Dietemann V."/>
            <person name="Ory F."/>
            <person name="Dainat B."/>
            <person name="Oberhansli S."/>
        </authorList>
    </citation>
    <scope>NUCLEOTIDE SEQUENCE</scope>
    <source>
        <strain evidence="3">Ena-SAMPLE-TAB-26-04-2022-14:26:32:270-5432</strain>
    </source>
</reference>
<feature type="region of interest" description="Disordered" evidence="1">
    <location>
        <begin position="64"/>
        <end position="91"/>
    </location>
</feature>
<gene>
    <name evidence="3" type="ORF">WJ0W_004936</name>
</gene>
<feature type="compositionally biased region" description="Basic and acidic residues" evidence="1">
    <location>
        <begin position="78"/>
        <end position="89"/>
    </location>
</feature>
<proteinExistence type="predicted"/>
<dbReference type="CDD" id="cd00077">
    <property type="entry name" value="HDc"/>
    <property type="match status" value="1"/>
</dbReference>
<keyword evidence="4" id="KW-1185">Reference proteome</keyword>
<evidence type="ECO:0000256" key="1">
    <source>
        <dbReference type="SAM" id="MobiDB-lite"/>
    </source>
</evidence>
<dbReference type="EMBL" id="CALYLO010000007">
    <property type="protein sequence ID" value="CAH8247680.1"/>
    <property type="molecule type" value="Genomic_DNA"/>
</dbReference>
<dbReference type="SMART" id="SM00471">
    <property type="entry name" value="HDc"/>
    <property type="match status" value="1"/>
</dbReference>
<dbReference type="Proteomes" id="UP001154322">
    <property type="component" value="Unassembled WGS sequence"/>
</dbReference>